<dbReference type="EMBL" id="JAHRHJ020000003">
    <property type="protein sequence ID" value="KAH9323447.1"/>
    <property type="molecule type" value="Genomic_DNA"/>
</dbReference>
<evidence type="ECO:0000313" key="2">
    <source>
        <dbReference type="EMBL" id="KAH9323447.1"/>
    </source>
</evidence>
<dbReference type="AlphaFoldDB" id="A0AA38GJM4"/>
<dbReference type="Proteomes" id="UP000824469">
    <property type="component" value="Unassembled WGS sequence"/>
</dbReference>
<proteinExistence type="predicted"/>
<gene>
    <name evidence="2" type="ORF">KI387_018086</name>
</gene>
<organism evidence="2 3">
    <name type="scientific">Taxus chinensis</name>
    <name type="common">Chinese yew</name>
    <name type="synonym">Taxus wallichiana var. chinensis</name>
    <dbReference type="NCBI Taxonomy" id="29808"/>
    <lineage>
        <taxon>Eukaryota</taxon>
        <taxon>Viridiplantae</taxon>
        <taxon>Streptophyta</taxon>
        <taxon>Embryophyta</taxon>
        <taxon>Tracheophyta</taxon>
        <taxon>Spermatophyta</taxon>
        <taxon>Pinopsida</taxon>
        <taxon>Pinidae</taxon>
        <taxon>Conifers II</taxon>
        <taxon>Cupressales</taxon>
        <taxon>Taxaceae</taxon>
        <taxon>Taxus</taxon>
    </lineage>
</organism>
<feature type="non-terminal residue" evidence="2">
    <location>
        <position position="1"/>
    </location>
</feature>
<keyword evidence="3" id="KW-1185">Reference proteome</keyword>
<evidence type="ECO:0000313" key="3">
    <source>
        <dbReference type="Proteomes" id="UP000824469"/>
    </source>
</evidence>
<sequence>VPNCCGSPRKAENSAPGSKPSQSQVQWYGPRITLYMEFRRCTWIFQRKWCKLCQDNTQFCCEIFIAMSKHPVQSCGFTNDSQETWDVHCGLESGRRSIQVL</sequence>
<comment type="caution">
    <text evidence="2">The sequence shown here is derived from an EMBL/GenBank/DDBJ whole genome shotgun (WGS) entry which is preliminary data.</text>
</comment>
<reference evidence="2 3" key="1">
    <citation type="journal article" date="2021" name="Nat. Plants">
        <title>The Taxus genome provides insights into paclitaxel biosynthesis.</title>
        <authorList>
            <person name="Xiong X."/>
            <person name="Gou J."/>
            <person name="Liao Q."/>
            <person name="Li Y."/>
            <person name="Zhou Q."/>
            <person name="Bi G."/>
            <person name="Li C."/>
            <person name="Du R."/>
            <person name="Wang X."/>
            <person name="Sun T."/>
            <person name="Guo L."/>
            <person name="Liang H."/>
            <person name="Lu P."/>
            <person name="Wu Y."/>
            <person name="Zhang Z."/>
            <person name="Ro D.K."/>
            <person name="Shang Y."/>
            <person name="Huang S."/>
            <person name="Yan J."/>
        </authorList>
    </citation>
    <scope>NUCLEOTIDE SEQUENCE [LARGE SCALE GENOMIC DNA]</scope>
    <source>
        <strain evidence="2">Ta-2019</strain>
    </source>
</reference>
<feature type="compositionally biased region" description="Polar residues" evidence="1">
    <location>
        <begin position="15"/>
        <end position="24"/>
    </location>
</feature>
<evidence type="ECO:0000256" key="1">
    <source>
        <dbReference type="SAM" id="MobiDB-lite"/>
    </source>
</evidence>
<name>A0AA38GJM4_TAXCH</name>
<feature type="non-terminal residue" evidence="2">
    <location>
        <position position="101"/>
    </location>
</feature>
<accession>A0AA38GJM4</accession>
<feature type="region of interest" description="Disordered" evidence="1">
    <location>
        <begin position="1"/>
        <end position="24"/>
    </location>
</feature>
<protein>
    <submittedName>
        <fullName evidence="2">Uncharacterized protein</fullName>
    </submittedName>
</protein>